<dbReference type="InterPro" id="IPR025534">
    <property type="entry name" value="DUF4420"/>
</dbReference>
<sequence>MNNPWQNMAKNTKRRVESDCPHDLFWMVDESGRYLLSIGVPVKTKSSKSVAFEGLSFQVVNQEHSTQFYVALSNHTNWQLFKLVCEDLIVLLDDNAITQNIAPQITQRLLKWKKLFASKEDFGLEKQMGLFGELHFLKEAVKYLGVKEALDAWVFDTQDFLFNHFAVEIKTHPSSKPPKVTISSAEQLENKKEKLYLATYALTQSTYGDSVEDLAKDIEGCIEDKTDVELFYTKLFEWGYQPNPDQMHRFKVEQKSIYEVVETFPKITRASIDPRIMNVKYTIDLLQCTEFLVADLTFKANHV</sequence>
<keyword evidence="2" id="KW-1185">Reference proteome</keyword>
<accession>A0ABM7SIC3</accession>
<protein>
    <recommendedName>
        <fullName evidence="3">PD-(D/E)XK motif protein</fullName>
    </recommendedName>
</protein>
<evidence type="ECO:0000313" key="1">
    <source>
        <dbReference type="EMBL" id="BCZ17827.1"/>
    </source>
</evidence>
<evidence type="ECO:0008006" key="3">
    <source>
        <dbReference type="Google" id="ProtNLM"/>
    </source>
</evidence>
<dbReference type="RefSeq" id="WP_221279120.1">
    <property type="nucleotide sequence ID" value="NZ_AP024814.1"/>
</dbReference>
<proteinExistence type="predicted"/>
<dbReference type="Pfam" id="PF14390">
    <property type="entry name" value="DUF4420"/>
    <property type="match status" value="1"/>
</dbReference>
<name>A0ABM7SIC3_9HELI</name>
<dbReference type="Proteomes" id="UP000826775">
    <property type="component" value="Chromosome"/>
</dbReference>
<dbReference type="EMBL" id="AP024814">
    <property type="protein sequence ID" value="BCZ17827.1"/>
    <property type="molecule type" value="Genomic_DNA"/>
</dbReference>
<reference evidence="1 2" key="1">
    <citation type="submission" date="2021-07" db="EMBL/GenBank/DDBJ databases">
        <title>Novel Helicobacter sp. Isolated from a dog.</title>
        <authorList>
            <person name="Rimbara E."/>
            <person name="Suzuki M."/>
        </authorList>
    </citation>
    <scope>NUCLEOTIDE SEQUENCE [LARGE SCALE GENOMIC DNA]</scope>
    <source>
        <strain evidence="2">NHP19-003</strain>
    </source>
</reference>
<evidence type="ECO:0000313" key="2">
    <source>
        <dbReference type="Proteomes" id="UP000826775"/>
    </source>
</evidence>
<organism evidence="1 2">
    <name type="scientific">Helicobacter gastrocanis</name>
    <dbReference type="NCBI Taxonomy" id="2849641"/>
    <lineage>
        <taxon>Bacteria</taxon>
        <taxon>Pseudomonadati</taxon>
        <taxon>Campylobacterota</taxon>
        <taxon>Epsilonproteobacteria</taxon>
        <taxon>Campylobacterales</taxon>
        <taxon>Helicobacteraceae</taxon>
        <taxon>Helicobacter</taxon>
    </lineage>
</organism>
<gene>
    <name evidence="1" type="ORF">NHP190003_11090</name>
</gene>